<gene>
    <name evidence="2" type="ORF">R3P38DRAFT_3240529</name>
</gene>
<accession>A0AAV9Z7Z5</accession>
<reference evidence="2 3" key="1">
    <citation type="journal article" date="2024" name="J Genomics">
        <title>Draft genome sequencing and assembly of Favolaschia claudopus CIRM-BRFM 2984 isolated from oak limbs.</title>
        <authorList>
            <person name="Navarro D."/>
            <person name="Drula E."/>
            <person name="Chaduli D."/>
            <person name="Cazenave R."/>
            <person name="Ahrendt S."/>
            <person name="Wang J."/>
            <person name="Lipzen A."/>
            <person name="Daum C."/>
            <person name="Barry K."/>
            <person name="Grigoriev I.V."/>
            <person name="Favel A."/>
            <person name="Rosso M.N."/>
            <person name="Martin F."/>
        </authorList>
    </citation>
    <scope>NUCLEOTIDE SEQUENCE [LARGE SCALE GENOMIC DNA]</scope>
    <source>
        <strain evidence="2 3">CIRM-BRFM 2984</strain>
    </source>
</reference>
<dbReference type="InterPro" id="IPR032675">
    <property type="entry name" value="LRR_dom_sf"/>
</dbReference>
<dbReference type="Proteomes" id="UP001362999">
    <property type="component" value="Unassembled WGS sequence"/>
</dbReference>
<feature type="compositionally biased region" description="Polar residues" evidence="1">
    <location>
        <begin position="1"/>
        <end position="14"/>
    </location>
</feature>
<keyword evidence="3" id="KW-1185">Reference proteome</keyword>
<dbReference type="SUPFAM" id="SSF52047">
    <property type="entry name" value="RNI-like"/>
    <property type="match status" value="1"/>
</dbReference>
<protein>
    <recommendedName>
        <fullName evidence="4">F-box domain-containing protein</fullName>
    </recommendedName>
</protein>
<feature type="compositionally biased region" description="Polar residues" evidence="1">
    <location>
        <begin position="22"/>
        <end position="39"/>
    </location>
</feature>
<dbReference type="Gene3D" id="3.80.10.10">
    <property type="entry name" value="Ribonuclease Inhibitor"/>
    <property type="match status" value="1"/>
</dbReference>
<evidence type="ECO:0008006" key="4">
    <source>
        <dbReference type="Google" id="ProtNLM"/>
    </source>
</evidence>
<comment type="caution">
    <text evidence="2">The sequence shown here is derived from an EMBL/GenBank/DDBJ whole genome shotgun (WGS) entry which is preliminary data.</text>
</comment>
<feature type="region of interest" description="Disordered" evidence="1">
    <location>
        <begin position="1"/>
        <end position="40"/>
    </location>
</feature>
<name>A0AAV9Z7Z5_9AGAR</name>
<evidence type="ECO:0000313" key="2">
    <source>
        <dbReference type="EMBL" id="KAK6972144.1"/>
    </source>
</evidence>
<organism evidence="2 3">
    <name type="scientific">Favolaschia claudopus</name>
    <dbReference type="NCBI Taxonomy" id="2862362"/>
    <lineage>
        <taxon>Eukaryota</taxon>
        <taxon>Fungi</taxon>
        <taxon>Dikarya</taxon>
        <taxon>Basidiomycota</taxon>
        <taxon>Agaricomycotina</taxon>
        <taxon>Agaricomycetes</taxon>
        <taxon>Agaricomycetidae</taxon>
        <taxon>Agaricales</taxon>
        <taxon>Marasmiineae</taxon>
        <taxon>Mycenaceae</taxon>
        <taxon>Favolaschia</taxon>
    </lineage>
</organism>
<sequence length="1481" mass="166213">MSQISTSDTSVNETDSAEASKIATQMSQISPSVTSVNETDSARPSKFMTLPLDTVARIFLYALRPVITQEQIYENELLRDRLRRTCTLFKQVVDSLPVMWSFLMLEAANDRRPSPLDTSDLYAFVSEHLQKSAMTPLHIAFDLTVLPLRRDEPGRVWDALLPTVKRWRSLFFRADGSCSLAGLCVEELLGPNIIVDALDLRVVDIEKKTNLSCWKRHQRLQLVSVNLHLVRCTILVDVAFPPSPNLQYMYIASDRDQQDMNWSAFFSACTNLLHLKWDRRCAVASSPVVSMPSLLLLSLWDLRFLPPIFAPRLTEMELLDDSTPISVNLLVDLVGFAACLTSLKLRNNPVKTFVLLDILKRTPYLEHIVMSDMESRAPIFEFLAKRIIYQYRMNTIHRLNFVAVHLTHQMQETENSRIMRWDLEDLCPPRSCSAFNCLCFEPFAFGTCIVILDFPFPLMQREVAAVYSQDDITSYTGFEVPVLKVWVPERIQFGKTPKGSLTMVVLLGLKWEKADIVASFGFEYGRTRYKVFVEVPCGIHNVPIELLTRIFKFTLPAPLATLDDPHKDRHSIRCVSAYWRQVTDQDASLWTVVRITERTKLPKLTFIRTHASGLPLQVVAIFGARAFATAGTAADRISLLFAKLLPLLSASFSIRLRVESRSACEPVLRLFAHLVPPTLGRIVFDFCPSLYTRRMMLADGRDTSLASLTFLHHLPSIDWSISVQSVTRLTLAHMKNFHHPRLMVLRQVFAALPNLASLSVRFVNCSLPLSRQTLFDLVDHKVVMVNLERVEVFLDCNELVWMLACLDMPALRTLALRLPDGRPVHAITRNSPGVLSPLSRLVLSSGAITISALEMLMRASPGLEELDGSGAGDDFLFAFHGLSLHQKGLCPQLRSVTFAFITDVLARDILVLRHTTNFSAALCVVAPARSTNSTALLGRVAGRDGVELVPAPVISALLIHLENFANEQLRVGLTRFYNLLAAKFPLPAAEVILDDSGRLSIRLLPIAQDVHLAPMSCNPVLDDSALHEDSPSDSRQFSRSAFENCYVNTLPVELLAILFALVGQGLSPSAAQFRALRCDLSRVCQLWRGVVDTSPFFWSTLSISPMSTAVSVEKFVDVSGSRPIRVVVSDKSRKTLVQTYQQRVFGVQHLERLVHLTFDTIPRWEALWIVSVNPRMVQAVVDIVTVFSPRTLVEFGIRCQGFPFAIAPPPYRPIFYEKMVDLTVSGTQFPFRLVRSLACLKRLRLIDLQPARTSWPADDDMLALFSVAQRLCFLEIRGFGVSIDVPRGSSLPSQKIRVPLRALHLVIDHRVPDTVPDLLRFFKRLALPWLQDLTLAFATDRDVAMYIDSGLVLSARSVRLEGTFFTAERIGRLLGSLGSSTVLDVSRCTLPHILDCLAAEVETDGVTSMVLPALQSLVVRGSWWTELYRGLLKRSSQGYSLRSLDFVEVDGNDASQIAPDCMADYLTIPLLFPSAKIRWIV</sequence>
<proteinExistence type="predicted"/>
<evidence type="ECO:0000313" key="3">
    <source>
        <dbReference type="Proteomes" id="UP001362999"/>
    </source>
</evidence>
<dbReference type="Gene3D" id="1.20.1280.50">
    <property type="match status" value="1"/>
</dbReference>
<dbReference type="EMBL" id="JAWWNJ010000193">
    <property type="protein sequence ID" value="KAK6972144.1"/>
    <property type="molecule type" value="Genomic_DNA"/>
</dbReference>
<evidence type="ECO:0000256" key="1">
    <source>
        <dbReference type="SAM" id="MobiDB-lite"/>
    </source>
</evidence>